<evidence type="ECO:0000313" key="2">
    <source>
        <dbReference type="Proteomes" id="UP000182400"/>
    </source>
</evidence>
<dbReference type="Proteomes" id="UP000182400">
    <property type="component" value="Unassembled WGS sequence"/>
</dbReference>
<gene>
    <name evidence="1" type="ORF">SAMN05216601_1055</name>
</gene>
<reference evidence="1 2" key="1">
    <citation type="submission" date="2016-10" db="EMBL/GenBank/DDBJ databases">
        <authorList>
            <person name="de Groot N.N."/>
        </authorList>
    </citation>
    <scope>NUCLEOTIDE SEQUENCE [LARGE SCALE GENOMIC DNA]</scope>
    <source>
        <strain evidence="1 2">CCUG 59231</strain>
    </source>
</reference>
<sequence length="229" mass="26396">MPASPLEQAIKHGPFGRQQRLEQMNDPLQAYQQLLGIMGAPIVRIERMAQWLEQASEDDRQRLQVSQQEQRVVLGAGDWVVEIASPLLGQFRNGLDFNLLAWERLRTRSRASGWNNQHPIKIDKEKLGAVLLKDNRLLFVLPGMHQMIAQRDPRRNLHTIQYSLKVCAQFHLGEAMCYANDPFPGYNRITLPQPTPRQWKPYSAGTPIDLETLDEAAYWLISKRDFTDQ</sequence>
<organism evidence="1 2">
    <name type="scientific">Ectopseudomonas composti</name>
    <dbReference type="NCBI Taxonomy" id="658457"/>
    <lineage>
        <taxon>Bacteria</taxon>
        <taxon>Pseudomonadati</taxon>
        <taxon>Pseudomonadota</taxon>
        <taxon>Gammaproteobacteria</taxon>
        <taxon>Pseudomonadales</taxon>
        <taxon>Pseudomonadaceae</taxon>
        <taxon>Ectopseudomonas</taxon>
    </lineage>
</organism>
<proteinExistence type="predicted"/>
<dbReference type="STRING" id="658457.SAMN05216601_1055"/>
<name>A0A1I5M7Z4_9GAMM</name>
<accession>A0A1I5M7Z4</accession>
<evidence type="ECO:0000313" key="1">
    <source>
        <dbReference type="EMBL" id="SFP05635.1"/>
    </source>
</evidence>
<dbReference type="AlphaFoldDB" id="A0A1I5M7Z4"/>
<protein>
    <submittedName>
        <fullName evidence="1">Uncharacterized protein</fullName>
    </submittedName>
</protein>
<dbReference type="EMBL" id="FOWP01000005">
    <property type="protein sequence ID" value="SFP05635.1"/>
    <property type="molecule type" value="Genomic_DNA"/>
</dbReference>